<dbReference type="PIRSF" id="PIRSF037208">
    <property type="entry name" value="ATE_pro_prd"/>
    <property type="match status" value="1"/>
</dbReference>
<comment type="catalytic activity">
    <reaction evidence="4">
        <text>N-terminal L-aspartyl-[protein] + L-leucyl-tRNA(Leu) = N-terminal L-leucyl-L-aspartyl-[protein] + tRNA(Leu) + H(+)</text>
        <dbReference type="Rhea" id="RHEA:50420"/>
        <dbReference type="Rhea" id="RHEA-COMP:9613"/>
        <dbReference type="Rhea" id="RHEA-COMP:9622"/>
        <dbReference type="Rhea" id="RHEA-COMP:12669"/>
        <dbReference type="Rhea" id="RHEA-COMP:12674"/>
        <dbReference type="ChEBI" id="CHEBI:15378"/>
        <dbReference type="ChEBI" id="CHEBI:64720"/>
        <dbReference type="ChEBI" id="CHEBI:78442"/>
        <dbReference type="ChEBI" id="CHEBI:78494"/>
        <dbReference type="ChEBI" id="CHEBI:133042"/>
        <dbReference type="EC" id="2.3.2.29"/>
    </reaction>
</comment>
<evidence type="ECO:0000256" key="3">
    <source>
        <dbReference type="ARBA" id="ARBA00023315"/>
    </source>
</evidence>
<dbReference type="Pfam" id="PF04376">
    <property type="entry name" value="ATE_N"/>
    <property type="match status" value="1"/>
</dbReference>
<comment type="similarity">
    <text evidence="4">Belongs to the R-transferase family. Bpt subfamily.</text>
</comment>
<gene>
    <name evidence="4" type="primary">bpt</name>
    <name evidence="8" type="ORF">P0Y56_07145</name>
</gene>
<dbReference type="HAMAP" id="MF_00689">
    <property type="entry name" value="Bpt"/>
    <property type="match status" value="1"/>
</dbReference>
<accession>A0AAJ5XC11</accession>
<dbReference type="InterPro" id="IPR007472">
    <property type="entry name" value="N-end_Aminoacyl_Trfase_C"/>
</dbReference>
<keyword evidence="2 4" id="KW-0808">Transferase</keyword>
<organism evidence="8 9">
    <name type="scientific">Candidatus Andeanibacterium colombiense</name>
    <dbReference type="NCBI Taxonomy" id="3121345"/>
    <lineage>
        <taxon>Bacteria</taxon>
        <taxon>Pseudomonadati</taxon>
        <taxon>Pseudomonadota</taxon>
        <taxon>Alphaproteobacteria</taxon>
        <taxon>Sphingomonadales</taxon>
        <taxon>Sphingomonadaceae</taxon>
        <taxon>Candidatus Andeanibacterium</taxon>
    </lineage>
</organism>
<dbReference type="InterPro" id="IPR017138">
    <property type="entry name" value="Asp_Glu_LeuTrfase"/>
</dbReference>
<dbReference type="InterPro" id="IPR016181">
    <property type="entry name" value="Acyl_CoA_acyltransferase"/>
</dbReference>
<evidence type="ECO:0000259" key="7">
    <source>
        <dbReference type="Pfam" id="PF04377"/>
    </source>
</evidence>
<evidence type="ECO:0000313" key="9">
    <source>
        <dbReference type="Proteomes" id="UP001218362"/>
    </source>
</evidence>
<comment type="function">
    <text evidence="4">Functions in the N-end rule pathway of protein degradation where it conjugates Leu from its aminoacyl-tRNA to the N-termini of proteins containing an N-terminal aspartate or glutamate.</text>
</comment>
<evidence type="ECO:0000313" key="8">
    <source>
        <dbReference type="EMBL" id="WEK48064.1"/>
    </source>
</evidence>
<feature type="domain" description="N-end rule aminoacyl transferase C-terminal" evidence="7">
    <location>
        <begin position="106"/>
        <end position="234"/>
    </location>
</feature>
<evidence type="ECO:0000256" key="2">
    <source>
        <dbReference type="ARBA" id="ARBA00022679"/>
    </source>
</evidence>
<dbReference type="NCBIfam" id="NF002343">
    <property type="entry name" value="PRK01305.1-4"/>
    <property type="match status" value="1"/>
</dbReference>
<reference evidence="8" key="1">
    <citation type="submission" date="2023-03" db="EMBL/GenBank/DDBJ databases">
        <title>Andean soil-derived lignocellulolytic bacterial consortium as a source of novel taxa and putative plastic-active enzymes.</title>
        <authorList>
            <person name="Diaz-Garcia L."/>
            <person name="Chuvochina M."/>
            <person name="Feuerriegel G."/>
            <person name="Bunk B."/>
            <person name="Sproer C."/>
            <person name="Streit W.R."/>
            <person name="Rodriguez L.M."/>
            <person name="Overmann J."/>
            <person name="Jimenez D.J."/>
        </authorList>
    </citation>
    <scope>NUCLEOTIDE SEQUENCE</scope>
    <source>
        <strain evidence="8">MAG 26</strain>
    </source>
</reference>
<dbReference type="Pfam" id="PF04377">
    <property type="entry name" value="ATE_C"/>
    <property type="match status" value="1"/>
</dbReference>
<dbReference type="PANTHER" id="PTHR21367">
    <property type="entry name" value="ARGININE-TRNA-PROTEIN TRANSFERASE 1"/>
    <property type="match status" value="1"/>
</dbReference>
<evidence type="ECO:0000256" key="4">
    <source>
        <dbReference type="HAMAP-Rule" id="MF_00689"/>
    </source>
</evidence>
<dbReference type="KEGG" id="acob:P0Y56_07145"/>
<feature type="region of interest" description="Disordered" evidence="5">
    <location>
        <begin position="260"/>
        <end position="296"/>
    </location>
</feature>
<evidence type="ECO:0000256" key="5">
    <source>
        <dbReference type="SAM" id="MobiDB-lite"/>
    </source>
</evidence>
<name>A0AAJ5XC11_9SPHN</name>
<dbReference type="Proteomes" id="UP001218362">
    <property type="component" value="Chromosome"/>
</dbReference>
<dbReference type="InterPro" id="IPR007471">
    <property type="entry name" value="N-end_Aminoacyl_Trfase_N"/>
</dbReference>
<keyword evidence="1 4" id="KW-0963">Cytoplasm</keyword>
<dbReference type="PANTHER" id="PTHR21367:SF1">
    <property type="entry name" value="ARGINYL-TRNA--PROTEIN TRANSFERASE 1"/>
    <property type="match status" value="1"/>
</dbReference>
<evidence type="ECO:0000256" key="1">
    <source>
        <dbReference type="ARBA" id="ARBA00022490"/>
    </source>
</evidence>
<dbReference type="EMBL" id="CP119316">
    <property type="protein sequence ID" value="WEK48064.1"/>
    <property type="molecule type" value="Genomic_DNA"/>
</dbReference>
<dbReference type="GO" id="GO:0008914">
    <property type="term" value="F:leucyl-tRNA--protein transferase activity"/>
    <property type="evidence" value="ECO:0007669"/>
    <property type="project" value="UniProtKB-UniRule"/>
</dbReference>
<feature type="domain" description="N-end aminoacyl transferase N-terminal" evidence="6">
    <location>
        <begin position="17"/>
        <end position="86"/>
    </location>
</feature>
<protein>
    <recommendedName>
        <fullName evidence="4">Aspartate/glutamate leucyltransferase</fullName>
        <ecNumber evidence="4">2.3.2.29</ecNumber>
    </recommendedName>
</protein>
<dbReference type="GO" id="GO:0005737">
    <property type="term" value="C:cytoplasm"/>
    <property type="evidence" value="ECO:0007669"/>
    <property type="project" value="UniProtKB-SubCell"/>
</dbReference>
<keyword evidence="3 4" id="KW-0012">Acyltransferase</keyword>
<proteinExistence type="inferred from homology"/>
<evidence type="ECO:0000259" key="6">
    <source>
        <dbReference type="Pfam" id="PF04376"/>
    </source>
</evidence>
<dbReference type="AlphaFoldDB" id="A0AAJ5XC11"/>
<dbReference type="GO" id="GO:0004057">
    <property type="term" value="F:arginyl-tRNA--protein transferase activity"/>
    <property type="evidence" value="ECO:0007669"/>
    <property type="project" value="InterPro"/>
</dbReference>
<comment type="catalytic activity">
    <reaction evidence="4">
        <text>N-terminal L-glutamyl-[protein] + L-leucyl-tRNA(Leu) = N-terminal L-leucyl-L-glutamyl-[protein] + tRNA(Leu) + H(+)</text>
        <dbReference type="Rhea" id="RHEA:50412"/>
        <dbReference type="Rhea" id="RHEA-COMP:9613"/>
        <dbReference type="Rhea" id="RHEA-COMP:9622"/>
        <dbReference type="Rhea" id="RHEA-COMP:12664"/>
        <dbReference type="Rhea" id="RHEA-COMP:12668"/>
        <dbReference type="ChEBI" id="CHEBI:15378"/>
        <dbReference type="ChEBI" id="CHEBI:64721"/>
        <dbReference type="ChEBI" id="CHEBI:78442"/>
        <dbReference type="ChEBI" id="CHEBI:78494"/>
        <dbReference type="ChEBI" id="CHEBI:133041"/>
        <dbReference type="EC" id="2.3.2.29"/>
    </reaction>
</comment>
<sequence>MTVPVRFPRFYVTSPAPCPYLPGRTERKVFTELKGPHADALNDALGRIGFRRSQTVAYRPSCSNCRACVSVRVAAGDFRISNTQKRNLKRNCDLIVTECRPWATTEQFELLQLYLGARHPGGGMAAMDDTDFADMVEHTPVTSVLVEYREPTADGEPGRLVGACLTDRQADGYSMIYSFYDPQHEARAGLGNYIILDHIVRATEVGLPYVYLGYWVEGSARMQYKVRYRPLERLTPDGWQRMSGDEQDALIARATASPDARAIPLDGSGKDGVPGGQGQYRFEDDLPPVPVQRTVA</sequence>
<dbReference type="GO" id="GO:0071596">
    <property type="term" value="P:ubiquitin-dependent protein catabolic process via the N-end rule pathway"/>
    <property type="evidence" value="ECO:0007669"/>
    <property type="project" value="InterPro"/>
</dbReference>
<dbReference type="EC" id="2.3.2.29" evidence="4"/>
<dbReference type="InterPro" id="IPR030700">
    <property type="entry name" value="N-end_Aminoacyl_Trfase"/>
</dbReference>
<dbReference type="SUPFAM" id="SSF55729">
    <property type="entry name" value="Acyl-CoA N-acyltransferases (Nat)"/>
    <property type="match status" value="1"/>
</dbReference>
<comment type="subcellular location">
    <subcellularLocation>
        <location evidence="4">Cytoplasm</location>
    </subcellularLocation>
</comment>